<feature type="transmembrane region" description="Helical" evidence="9">
    <location>
        <begin position="94"/>
        <end position="115"/>
    </location>
</feature>
<comment type="caution">
    <text evidence="11">The sequence shown here is derived from an EMBL/GenBank/DDBJ whole genome shotgun (WGS) entry which is preliminary data.</text>
</comment>
<evidence type="ECO:0000256" key="3">
    <source>
        <dbReference type="ARBA" id="ARBA00022692"/>
    </source>
</evidence>
<dbReference type="OrthoDB" id="9445642at2759"/>
<dbReference type="PANTHER" id="PTHR24228">
    <property type="entry name" value="B2 BRADYKININ RECEPTOR/ANGIOTENSIN II RECEPTOR"/>
    <property type="match status" value="1"/>
</dbReference>
<reference evidence="11" key="1">
    <citation type="submission" date="2021-10" db="EMBL/GenBank/DDBJ databases">
        <title>Tropical sea cucumber genome reveals ecological adaptation and Cuvierian tubules defense mechanism.</title>
        <authorList>
            <person name="Chen T."/>
        </authorList>
    </citation>
    <scope>NUCLEOTIDE SEQUENCE</scope>
    <source>
        <strain evidence="11">Nanhai2018</strain>
        <tissue evidence="11">Muscle</tissue>
    </source>
</reference>
<dbReference type="PANTHER" id="PTHR24228:SF72">
    <property type="entry name" value="G-PROTEIN COUPLED RECEPTORS FAMILY 1 PROFILE DOMAIN-CONTAINING PROTEIN"/>
    <property type="match status" value="1"/>
</dbReference>
<evidence type="ECO:0000256" key="1">
    <source>
        <dbReference type="ARBA" id="ARBA00004651"/>
    </source>
</evidence>
<comment type="subcellular location">
    <subcellularLocation>
        <location evidence="1">Cell membrane</location>
        <topology evidence="1">Multi-pass membrane protein</topology>
    </subcellularLocation>
</comment>
<evidence type="ECO:0000256" key="2">
    <source>
        <dbReference type="ARBA" id="ARBA00022475"/>
    </source>
</evidence>
<evidence type="ECO:0000313" key="12">
    <source>
        <dbReference type="Proteomes" id="UP001152320"/>
    </source>
</evidence>
<feature type="transmembrane region" description="Helical" evidence="9">
    <location>
        <begin position="68"/>
        <end position="88"/>
    </location>
</feature>
<proteinExistence type="predicted"/>
<dbReference type="Pfam" id="PF00001">
    <property type="entry name" value="7tm_1"/>
    <property type="match status" value="1"/>
</dbReference>
<keyword evidence="3 9" id="KW-0812">Transmembrane</keyword>
<dbReference type="PRINTS" id="PR00237">
    <property type="entry name" value="GPCRRHODOPSN"/>
</dbReference>
<feature type="domain" description="G-protein coupled receptors family 1 profile" evidence="10">
    <location>
        <begin position="1"/>
        <end position="113"/>
    </location>
</feature>
<dbReference type="InterPro" id="IPR017452">
    <property type="entry name" value="GPCR_Rhodpsn_7TM"/>
</dbReference>
<evidence type="ECO:0000256" key="4">
    <source>
        <dbReference type="ARBA" id="ARBA00022989"/>
    </source>
</evidence>
<keyword evidence="7 11" id="KW-0675">Receptor</keyword>
<feature type="transmembrane region" description="Helical" evidence="9">
    <location>
        <begin position="6"/>
        <end position="26"/>
    </location>
</feature>
<evidence type="ECO:0000313" key="11">
    <source>
        <dbReference type="EMBL" id="KAJ8024372.1"/>
    </source>
</evidence>
<dbReference type="InterPro" id="IPR000276">
    <property type="entry name" value="GPCR_Rhodpsn"/>
</dbReference>
<evidence type="ECO:0000259" key="10">
    <source>
        <dbReference type="PROSITE" id="PS50262"/>
    </source>
</evidence>
<evidence type="ECO:0000256" key="8">
    <source>
        <dbReference type="ARBA" id="ARBA00023224"/>
    </source>
</evidence>
<evidence type="ECO:0000256" key="5">
    <source>
        <dbReference type="ARBA" id="ARBA00023040"/>
    </source>
</evidence>
<dbReference type="Proteomes" id="UP001152320">
    <property type="component" value="Chromosome 18"/>
</dbReference>
<accession>A0A9Q0YQA4</accession>
<keyword evidence="5" id="KW-0297">G-protein coupled receptor</keyword>
<dbReference type="GO" id="GO:0005886">
    <property type="term" value="C:plasma membrane"/>
    <property type="evidence" value="ECO:0007669"/>
    <property type="project" value="UniProtKB-SubCell"/>
</dbReference>
<dbReference type="EMBL" id="JAIZAY010000018">
    <property type="protein sequence ID" value="KAJ8024372.1"/>
    <property type="molecule type" value="Genomic_DNA"/>
</dbReference>
<dbReference type="CDD" id="cd00637">
    <property type="entry name" value="7tm_classA_rhodopsin-like"/>
    <property type="match status" value="1"/>
</dbReference>
<evidence type="ECO:0000256" key="7">
    <source>
        <dbReference type="ARBA" id="ARBA00023170"/>
    </source>
</evidence>
<organism evidence="11 12">
    <name type="scientific">Holothuria leucospilota</name>
    <name type="common">Black long sea cucumber</name>
    <name type="synonym">Mertensiothuria leucospilota</name>
    <dbReference type="NCBI Taxonomy" id="206669"/>
    <lineage>
        <taxon>Eukaryota</taxon>
        <taxon>Metazoa</taxon>
        <taxon>Echinodermata</taxon>
        <taxon>Eleutherozoa</taxon>
        <taxon>Echinozoa</taxon>
        <taxon>Holothuroidea</taxon>
        <taxon>Aspidochirotacea</taxon>
        <taxon>Aspidochirotida</taxon>
        <taxon>Holothuriidae</taxon>
        <taxon>Holothuria</taxon>
    </lineage>
</organism>
<dbReference type="GO" id="GO:0004930">
    <property type="term" value="F:G protein-coupled receptor activity"/>
    <property type="evidence" value="ECO:0007669"/>
    <property type="project" value="UniProtKB-KW"/>
</dbReference>
<evidence type="ECO:0000256" key="6">
    <source>
        <dbReference type="ARBA" id="ARBA00023136"/>
    </source>
</evidence>
<gene>
    <name evidence="11" type="ORF">HOLleu_34270</name>
</gene>
<evidence type="ECO:0000256" key="9">
    <source>
        <dbReference type="SAM" id="Phobius"/>
    </source>
</evidence>
<keyword evidence="12" id="KW-1185">Reference proteome</keyword>
<keyword evidence="8" id="KW-0807">Transducer</keyword>
<protein>
    <submittedName>
        <fullName evidence="11">Muscarinic acetylcholine receptor gar-3</fullName>
    </submittedName>
</protein>
<dbReference type="AlphaFoldDB" id="A0A9Q0YQA4"/>
<dbReference type="PROSITE" id="PS50262">
    <property type="entry name" value="G_PROTEIN_RECEP_F1_2"/>
    <property type="match status" value="1"/>
</dbReference>
<sequence length="157" mass="18166">MLRSILLQIVFLIVVLVCYVIIYCYIRKKSKFACRSTRNENFPSQLNKADQSMQRQLQKRQIKVTKNLFIIVCAYICCILPFGVACVIPGSYVVIPWASMFFLLNSCVNPFTYGFNHPQFKDVFKHMFKCKLNDIKEPSSLLHMLSSVTKSVKSDSF</sequence>
<keyword evidence="6 9" id="KW-0472">Membrane</keyword>
<keyword evidence="4 9" id="KW-1133">Transmembrane helix</keyword>
<name>A0A9Q0YQA4_HOLLE</name>
<dbReference type="SUPFAM" id="SSF81321">
    <property type="entry name" value="Family A G protein-coupled receptor-like"/>
    <property type="match status" value="1"/>
</dbReference>
<keyword evidence="2" id="KW-1003">Cell membrane</keyword>
<dbReference type="Gene3D" id="1.20.1070.10">
    <property type="entry name" value="Rhodopsin 7-helix transmembrane proteins"/>
    <property type="match status" value="1"/>
</dbReference>